<comment type="caution">
    <text evidence="1">The sequence shown here is derived from an EMBL/GenBank/DDBJ whole genome shotgun (WGS) entry which is preliminary data.</text>
</comment>
<protein>
    <submittedName>
        <fullName evidence="1">Uncharacterized protein</fullName>
    </submittedName>
</protein>
<name>A0AAW1PVT9_9CHLO</name>
<dbReference type="AlphaFoldDB" id="A0AAW1PVT9"/>
<sequence>MSGRQTSLQMGPGYHWTRRSIIIQLPASTMQFLDITRLNLSAFGDCVLLQVEWARLLGKVDEVRIPVWHPDQLAFARFSDAVLFVHDLDREQSTEVTRLPKRAEKVEGLPG</sequence>
<gene>
    <name evidence="1" type="ORF">WJX73_005067</name>
</gene>
<evidence type="ECO:0000313" key="2">
    <source>
        <dbReference type="Proteomes" id="UP001465755"/>
    </source>
</evidence>
<dbReference type="Proteomes" id="UP001465755">
    <property type="component" value="Unassembled WGS sequence"/>
</dbReference>
<proteinExistence type="predicted"/>
<organism evidence="1 2">
    <name type="scientific">Symbiochloris irregularis</name>
    <dbReference type="NCBI Taxonomy" id="706552"/>
    <lineage>
        <taxon>Eukaryota</taxon>
        <taxon>Viridiplantae</taxon>
        <taxon>Chlorophyta</taxon>
        <taxon>core chlorophytes</taxon>
        <taxon>Trebouxiophyceae</taxon>
        <taxon>Trebouxiales</taxon>
        <taxon>Trebouxiaceae</taxon>
        <taxon>Symbiochloris</taxon>
    </lineage>
</organism>
<accession>A0AAW1PVT9</accession>
<dbReference type="EMBL" id="JALJOQ010000006">
    <property type="protein sequence ID" value="KAK9812510.1"/>
    <property type="molecule type" value="Genomic_DNA"/>
</dbReference>
<reference evidence="1 2" key="1">
    <citation type="journal article" date="2024" name="Nat. Commun.">
        <title>Phylogenomics reveals the evolutionary origins of lichenization in chlorophyte algae.</title>
        <authorList>
            <person name="Puginier C."/>
            <person name="Libourel C."/>
            <person name="Otte J."/>
            <person name="Skaloud P."/>
            <person name="Haon M."/>
            <person name="Grisel S."/>
            <person name="Petersen M."/>
            <person name="Berrin J.G."/>
            <person name="Delaux P.M."/>
            <person name="Dal Grande F."/>
            <person name="Keller J."/>
        </authorList>
    </citation>
    <scope>NUCLEOTIDE SEQUENCE [LARGE SCALE GENOMIC DNA]</scope>
    <source>
        <strain evidence="1 2">SAG 2036</strain>
    </source>
</reference>
<keyword evidence="2" id="KW-1185">Reference proteome</keyword>
<evidence type="ECO:0000313" key="1">
    <source>
        <dbReference type="EMBL" id="KAK9812510.1"/>
    </source>
</evidence>